<dbReference type="Gene3D" id="1.10.357.10">
    <property type="entry name" value="Tetracycline Repressor, domain 2"/>
    <property type="match status" value="1"/>
</dbReference>
<dbReference type="InterPro" id="IPR036271">
    <property type="entry name" value="Tet_transcr_reg_TetR-rel_C_sf"/>
</dbReference>
<proteinExistence type="predicted"/>
<reference evidence="1" key="1">
    <citation type="journal article" date="2021" name="Nat. Microbiol.">
        <title>Cocultivation of an ultrasmall environmental parasitic bacterium with lytic ability against bacteria associated with wastewater foams.</title>
        <authorList>
            <person name="Batinovic S."/>
            <person name="Rose J.J.A."/>
            <person name="Ratcliffe J."/>
            <person name="Seviour R.J."/>
            <person name="Petrovski S."/>
        </authorList>
    </citation>
    <scope>NUCLEOTIDE SEQUENCE</scope>
    <source>
        <strain evidence="1">CON44</strain>
    </source>
</reference>
<dbReference type="InterPro" id="IPR009057">
    <property type="entry name" value="Homeodomain-like_sf"/>
</dbReference>
<gene>
    <name evidence="1" type="ORF">GII30_20480</name>
</gene>
<sequence length="192" mass="20459">MSPQKAARTPATEIRTNLLAAGRRILERDGEPALTVRAVAKEAGVAPMGVYNHFDGKDGLLNALVSDGFDEFAGVVTAIDADPAERLRNCGRNYRRFALANPNLYNLMFSAECEADDEVAARSFGVLADIVRYGQGVGSIRPGDAVDLAAQIWACVHGAVALELTGAYPPFIDATDLYEHVLDLVARGVAPS</sequence>
<organism evidence="1">
    <name type="scientific">Gordonia amarae</name>
    <dbReference type="NCBI Taxonomy" id="36821"/>
    <lineage>
        <taxon>Bacteria</taxon>
        <taxon>Bacillati</taxon>
        <taxon>Actinomycetota</taxon>
        <taxon>Actinomycetes</taxon>
        <taxon>Mycobacteriales</taxon>
        <taxon>Gordoniaceae</taxon>
        <taxon>Gordonia</taxon>
    </lineage>
</organism>
<dbReference type="InterPro" id="IPR001647">
    <property type="entry name" value="HTH_TetR"/>
</dbReference>
<dbReference type="EMBL" id="CP045810">
    <property type="protein sequence ID" value="QHN41224.1"/>
    <property type="molecule type" value="Genomic_DNA"/>
</dbReference>
<dbReference type="PROSITE" id="PS50977">
    <property type="entry name" value="HTH_TETR_2"/>
    <property type="match status" value="1"/>
</dbReference>
<dbReference type="PANTHER" id="PTHR30055">
    <property type="entry name" value="HTH-TYPE TRANSCRIPTIONAL REGULATOR RUTR"/>
    <property type="match status" value="1"/>
</dbReference>
<dbReference type="AlphaFoldDB" id="A0A857KRL9"/>
<dbReference type="GO" id="GO:0000976">
    <property type="term" value="F:transcription cis-regulatory region binding"/>
    <property type="evidence" value="ECO:0007669"/>
    <property type="project" value="TreeGrafter"/>
</dbReference>
<dbReference type="Pfam" id="PF13305">
    <property type="entry name" value="TetR_C_33"/>
    <property type="match status" value="1"/>
</dbReference>
<dbReference type="SUPFAM" id="SSF48498">
    <property type="entry name" value="Tetracyclin repressor-like, C-terminal domain"/>
    <property type="match status" value="1"/>
</dbReference>
<dbReference type="Pfam" id="PF00440">
    <property type="entry name" value="TetR_N"/>
    <property type="match status" value="1"/>
</dbReference>
<evidence type="ECO:0000313" key="1">
    <source>
        <dbReference type="EMBL" id="QHN41224.1"/>
    </source>
</evidence>
<dbReference type="InterPro" id="IPR050109">
    <property type="entry name" value="HTH-type_TetR-like_transc_reg"/>
</dbReference>
<dbReference type="InterPro" id="IPR025996">
    <property type="entry name" value="MT1864/Rv1816-like_C"/>
</dbReference>
<dbReference type="RefSeq" id="WP_005190185.1">
    <property type="nucleotide sequence ID" value="NZ_CP045804.1"/>
</dbReference>
<name>A0A857KRL9_9ACTN</name>
<protein>
    <submittedName>
        <fullName evidence="1">TetR family transcriptional regulator</fullName>
    </submittedName>
</protein>
<dbReference type="PRINTS" id="PR00455">
    <property type="entry name" value="HTHTETR"/>
</dbReference>
<dbReference type="PANTHER" id="PTHR30055:SF220">
    <property type="entry name" value="TETR-FAMILY REGULATORY PROTEIN"/>
    <property type="match status" value="1"/>
</dbReference>
<accession>A0A857KRL9</accession>
<dbReference type="SUPFAM" id="SSF46689">
    <property type="entry name" value="Homeodomain-like"/>
    <property type="match status" value="1"/>
</dbReference>
<dbReference type="GO" id="GO:0003700">
    <property type="term" value="F:DNA-binding transcription factor activity"/>
    <property type="evidence" value="ECO:0007669"/>
    <property type="project" value="TreeGrafter"/>
</dbReference>